<reference evidence="2" key="1">
    <citation type="submission" date="2014-10" db="EMBL/GenBank/DDBJ databases">
        <authorList>
            <person name="King R."/>
        </authorList>
    </citation>
    <scope>NUCLEOTIDE SEQUENCE [LARGE SCALE GENOMIC DNA]</scope>
    <source>
        <strain evidence="2">A3/5</strain>
    </source>
</reference>
<dbReference type="EMBL" id="LN649230">
    <property type="protein sequence ID" value="CEI62983.1"/>
    <property type="molecule type" value="Genomic_DNA"/>
</dbReference>
<proteinExistence type="predicted"/>
<sequence length="55" mass="6318">MYNMSKCPADPYMNWEFDFDALDIYAIYVCASPNNNNVVVANLTLVYALLSLRLH</sequence>
<dbReference type="Proteomes" id="UP000245910">
    <property type="component" value="Chromosome II"/>
</dbReference>
<accession>A0A2L2T5G8</accession>
<dbReference type="AlphaFoldDB" id="A0A2L2T5G8"/>
<name>A0A2L2T5G8_9HYPO</name>
<evidence type="ECO:0000313" key="2">
    <source>
        <dbReference type="Proteomes" id="UP000245910"/>
    </source>
</evidence>
<protein>
    <submittedName>
        <fullName evidence="1">Uncharacterized protein</fullName>
    </submittedName>
</protein>
<keyword evidence="2" id="KW-1185">Reference proteome</keyword>
<organism evidence="1 2">
    <name type="scientific">Fusarium venenatum</name>
    <dbReference type="NCBI Taxonomy" id="56646"/>
    <lineage>
        <taxon>Eukaryota</taxon>
        <taxon>Fungi</taxon>
        <taxon>Dikarya</taxon>
        <taxon>Ascomycota</taxon>
        <taxon>Pezizomycotina</taxon>
        <taxon>Sordariomycetes</taxon>
        <taxon>Hypocreomycetidae</taxon>
        <taxon>Hypocreales</taxon>
        <taxon>Nectriaceae</taxon>
        <taxon>Fusarium</taxon>
    </lineage>
</organism>
<evidence type="ECO:0000313" key="1">
    <source>
        <dbReference type="EMBL" id="CEI62983.1"/>
    </source>
</evidence>